<feature type="transmembrane region" description="Helical" evidence="6">
    <location>
        <begin position="187"/>
        <end position="212"/>
    </location>
</feature>
<evidence type="ECO:0000256" key="6">
    <source>
        <dbReference type="SAM" id="Phobius"/>
    </source>
</evidence>
<protein>
    <submittedName>
        <fullName evidence="8">ABC transporter permease</fullName>
    </submittedName>
    <submittedName>
        <fullName evidence="7">Nucleoside ABC transporter membrane protein</fullName>
    </submittedName>
</protein>
<evidence type="ECO:0000256" key="1">
    <source>
        <dbReference type="ARBA" id="ARBA00004651"/>
    </source>
</evidence>
<dbReference type="GO" id="GO:0022857">
    <property type="term" value="F:transmembrane transporter activity"/>
    <property type="evidence" value="ECO:0007669"/>
    <property type="project" value="InterPro"/>
</dbReference>
<proteinExistence type="predicted"/>
<feature type="transmembrane region" description="Helical" evidence="6">
    <location>
        <begin position="12"/>
        <end position="35"/>
    </location>
</feature>
<comment type="subcellular location">
    <subcellularLocation>
        <location evidence="1">Cell membrane</location>
        <topology evidence="1">Multi-pass membrane protein</topology>
    </subcellularLocation>
</comment>
<accession>A0A1G6IJM3</accession>
<keyword evidence="5 6" id="KW-0472">Membrane</keyword>
<evidence type="ECO:0000313" key="9">
    <source>
        <dbReference type="Proteomes" id="UP000199322"/>
    </source>
</evidence>
<dbReference type="EMBL" id="FMYV01000001">
    <property type="protein sequence ID" value="SDC06664.1"/>
    <property type="molecule type" value="Genomic_DNA"/>
</dbReference>
<evidence type="ECO:0000256" key="4">
    <source>
        <dbReference type="ARBA" id="ARBA00022989"/>
    </source>
</evidence>
<feature type="transmembrane region" description="Helical" evidence="6">
    <location>
        <begin position="111"/>
        <end position="134"/>
    </location>
</feature>
<dbReference type="PANTHER" id="PTHR47089:SF1">
    <property type="entry name" value="GUANOSINE ABC TRANSPORTER PERMEASE PROTEIN NUPP"/>
    <property type="match status" value="1"/>
</dbReference>
<reference evidence="7 9" key="1">
    <citation type="submission" date="2016-10" db="EMBL/GenBank/DDBJ databases">
        <authorList>
            <person name="de Groot N.N."/>
        </authorList>
    </citation>
    <scope>NUCLEOTIDE SEQUENCE [LARGE SCALE GENOMIC DNA]</scope>
    <source>
        <strain evidence="7 9">WG14</strain>
    </source>
</reference>
<feature type="transmembrane region" description="Helical" evidence="6">
    <location>
        <begin position="291"/>
        <end position="308"/>
    </location>
</feature>
<feature type="transmembrane region" description="Helical" evidence="6">
    <location>
        <begin position="88"/>
        <end position="105"/>
    </location>
</feature>
<dbReference type="Proteomes" id="UP000297288">
    <property type="component" value="Unassembled WGS sequence"/>
</dbReference>
<feature type="transmembrane region" description="Helical" evidence="6">
    <location>
        <begin position="63"/>
        <end position="81"/>
    </location>
</feature>
<reference evidence="8 10" key="2">
    <citation type="submission" date="2019-04" db="EMBL/GenBank/DDBJ databases">
        <title>Draft genome sequence data and analysis of a Fermenting Bacterium, Geotoga petraea strain HO-Geo1, isolated from heavy-oil petroleum reservoir in Russia.</title>
        <authorList>
            <person name="Grouzdev D.S."/>
            <person name="Semenova E.M."/>
            <person name="Sokolova D.S."/>
            <person name="Tourova T.P."/>
            <person name="Poltaraus A.B."/>
            <person name="Nazina T.N."/>
        </authorList>
    </citation>
    <scope>NUCLEOTIDE SEQUENCE [LARGE SCALE GENOMIC DNA]</scope>
    <source>
        <strain evidence="8 10">HO-Geo1</strain>
    </source>
</reference>
<evidence type="ECO:0000313" key="7">
    <source>
        <dbReference type="EMBL" id="SDC06664.1"/>
    </source>
</evidence>
<dbReference type="RefSeq" id="WP_091402342.1">
    <property type="nucleotide sequence ID" value="NZ_FMYV01000001.1"/>
</dbReference>
<dbReference type="EMBL" id="SRME01000001">
    <property type="protein sequence ID" value="TGG89222.1"/>
    <property type="molecule type" value="Genomic_DNA"/>
</dbReference>
<dbReference type="PANTHER" id="PTHR47089">
    <property type="entry name" value="ABC TRANSPORTER, PERMEASE PROTEIN"/>
    <property type="match status" value="1"/>
</dbReference>
<evidence type="ECO:0000256" key="2">
    <source>
        <dbReference type="ARBA" id="ARBA00022475"/>
    </source>
</evidence>
<dbReference type="GO" id="GO:0005886">
    <property type="term" value="C:plasma membrane"/>
    <property type="evidence" value="ECO:0007669"/>
    <property type="project" value="UniProtKB-SubCell"/>
</dbReference>
<name>A0A1G6IJM3_9BACT</name>
<evidence type="ECO:0000256" key="3">
    <source>
        <dbReference type="ARBA" id="ARBA00022692"/>
    </source>
</evidence>
<feature type="transmembrane region" description="Helical" evidence="6">
    <location>
        <begin position="146"/>
        <end position="167"/>
    </location>
</feature>
<organism evidence="7 9">
    <name type="scientific">Geotoga petraea</name>
    <dbReference type="NCBI Taxonomy" id="28234"/>
    <lineage>
        <taxon>Bacteria</taxon>
        <taxon>Thermotogati</taxon>
        <taxon>Thermotogota</taxon>
        <taxon>Thermotogae</taxon>
        <taxon>Petrotogales</taxon>
        <taxon>Petrotogaceae</taxon>
        <taxon>Geotoga</taxon>
    </lineage>
</organism>
<sequence>MATHTRRIKWMPFLVPLLAVLFSLLISAIIILLIGENPLTAYFEMFKGAVGSRLSWADNITKMTSLLLTGLAVGFGFRAGVFNIGAEGQMTVGGIMAVFVGINMGNVPSVIAIPLTMTAGIIGGAVWASIAGFLKAKTGAHEVISTIMLNWVAYHLSNYLVAGPLAVGQGVPKSPEIAESAQLPPLITVQASTVPSGIIVAIVAAVVVYIILQRTTMGYELKAVGYNPYAAEYGGISISKNIVLTMAISGGLAGLAGSVEVMGVYHRIFGAFTGDRGFDGITIALIGQNNPIGIIFSAFLISSLRAGSNSMQSVGIPDDIVTIIQGIIILFVAADRIIKTLITRTQKNKKPSLEGGEDK</sequence>
<keyword evidence="2" id="KW-1003">Cell membrane</keyword>
<dbReference type="CDD" id="cd06580">
    <property type="entry name" value="TM_PBP1_transp_TpRbsC_like"/>
    <property type="match status" value="1"/>
</dbReference>
<keyword evidence="4 6" id="KW-1133">Transmembrane helix</keyword>
<dbReference type="Pfam" id="PF02653">
    <property type="entry name" value="BPD_transp_2"/>
    <property type="match status" value="1"/>
</dbReference>
<evidence type="ECO:0000313" key="10">
    <source>
        <dbReference type="Proteomes" id="UP000297288"/>
    </source>
</evidence>
<evidence type="ECO:0000313" key="8">
    <source>
        <dbReference type="EMBL" id="TGG89222.1"/>
    </source>
</evidence>
<keyword evidence="9" id="KW-1185">Reference proteome</keyword>
<dbReference type="AlphaFoldDB" id="A0A1G6IJM3"/>
<dbReference type="OrthoDB" id="45037at2"/>
<dbReference type="Proteomes" id="UP000199322">
    <property type="component" value="Unassembled WGS sequence"/>
</dbReference>
<evidence type="ECO:0000256" key="5">
    <source>
        <dbReference type="ARBA" id="ARBA00023136"/>
    </source>
</evidence>
<keyword evidence="3 6" id="KW-0812">Transmembrane</keyword>
<gene>
    <name evidence="8" type="ORF">E4650_03275</name>
    <name evidence="7" type="ORF">SAMN04488588_0401</name>
</gene>
<dbReference type="STRING" id="28234.SAMN04488588_0401"/>
<dbReference type="InterPro" id="IPR001851">
    <property type="entry name" value="ABC_transp_permease"/>
</dbReference>